<keyword evidence="1" id="KW-0808">Transferase</keyword>
<dbReference type="Gene3D" id="3.10.20.370">
    <property type="match status" value="1"/>
</dbReference>
<dbReference type="SUPFAM" id="SSF53098">
    <property type="entry name" value="Ribonuclease H-like"/>
    <property type="match status" value="2"/>
</dbReference>
<dbReference type="PROSITE" id="PS50994">
    <property type="entry name" value="INTEGRASE"/>
    <property type="match status" value="1"/>
</dbReference>
<keyword evidence="2" id="KW-0548">Nucleotidyltransferase</keyword>
<dbReference type="OrthoDB" id="101614at2759"/>
<keyword evidence="6 9" id="KW-0695">RNA-directed DNA polymerase</keyword>
<proteinExistence type="predicted"/>
<dbReference type="InterPro" id="IPR043502">
    <property type="entry name" value="DNA/RNA_pol_sf"/>
</dbReference>
<evidence type="ECO:0000259" key="8">
    <source>
        <dbReference type="PROSITE" id="PS50994"/>
    </source>
</evidence>
<dbReference type="Gene3D" id="1.10.340.70">
    <property type="match status" value="1"/>
</dbReference>
<dbReference type="GO" id="GO:0003964">
    <property type="term" value="F:RNA-directed DNA polymerase activity"/>
    <property type="evidence" value="ECO:0007669"/>
    <property type="project" value="UniProtKB-KW"/>
</dbReference>
<dbReference type="InterPro" id="IPR041588">
    <property type="entry name" value="Integrase_H2C2"/>
</dbReference>
<dbReference type="GO" id="GO:0004523">
    <property type="term" value="F:RNA-DNA hybrid ribonuclease activity"/>
    <property type="evidence" value="ECO:0007669"/>
    <property type="project" value="InterPro"/>
</dbReference>
<feature type="domain" description="Reverse transcriptase" evidence="7">
    <location>
        <begin position="1"/>
        <end position="67"/>
    </location>
</feature>
<dbReference type="InterPro" id="IPR012337">
    <property type="entry name" value="RNaseH-like_sf"/>
</dbReference>
<gene>
    <name evidence="9" type="ORF">EPI10_020032</name>
</gene>
<protein>
    <submittedName>
        <fullName evidence="9">RNA-directed DNA polymerase (Reverse transcriptase), Ribonuclease H</fullName>
    </submittedName>
</protein>
<evidence type="ECO:0000256" key="5">
    <source>
        <dbReference type="ARBA" id="ARBA00022801"/>
    </source>
</evidence>
<name>A0A5B6WCS3_9ROSI</name>
<evidence type="ECO:0000256" key="4">
    <source>
        <dbReference type="ARBA" id="ARBA00022759"/>
    </source>
</evidence>
<comment type="caution">
    <text evidence="9">The sequence shown here is derived from an EMBL/GenBank/DDBJ whole genome shotgun (WGS) entry which is preliminary data.</text>
</comment>
<keyword evidence="3" id="KW-0540">Nuclease</keyword>
<evidence type="ECO:0000256" key="1">
    <source>
        <dbReference type="ARBA" id="ARBA00022679"/>
    </source>
</evidence>
<dbReference type="PROSITE" id="PS50878">
    <property type="entry name" value="RT_POL"/>
    <property type="match status" value="1"/>
</dbReference>
<dbReference type="Pfam" id="PF00665">
    <property type="entry name" value="rve"/>
    <property type="match status" value="1"/>
</dbReference>
<keyword evidence="5" id="KW-0378">Hydrolase</keyword>
<dbReference type="GO" id="GO:0003676">
    <property type="term" value="F:nucleic acid binding"/>
    <property type="evidence" value="ECO:0007669"/>
    <property type="project" value="InterPro"/>
</dbReference>
<dbReference type="GO" id="GO:0015074">
    <property type="term" value="P:DNA integration"/>
    <property type="evidence" value="ECO:0007669"/>
    <property type="project" value="InterPro"/>
</dbReference>
<dbReference type="CDD" id="cd09279">
    <property type="entry name" value="RNase_HI_like"/>
    <property type="match status" value="1"/>
</dbReference>
<evidence type="ECO:0000256" key="2">
    <source>
        <dbReference type="ARBA" id="ARBA00022695"/>
    </source>
</evidence>
<evidence type="ECO:0000256" key="6">
    <source>
        <dbReference type="ARBA" id="ARBA00022918"/>
    </source>
</evidence>
<keyword evidence="10" id="KW-1185">Reference proteome</keyword>
<dbReference type="Pfam" id="PF17917">
    <property type="entry name" value="RT_RNaseH"/>
    <property type="match status" value="1"/>
</dbReference>
<dbReference type="InterPro" id="IPR002156">
    <property type="entry name" value="RNaseH_domain"/>
</dbReference>
<dbReference type="PANTHER" id="PTHR48475">
    <property type="entry name" value="RIBONUCLEASE H"/>
    <property type="match status" value="1"/>
</dbReference>
<keyword evidence="4" id="KW-0255">Endonuclease</keyword>
<dbReference type="InterPro" id="IPR001584">
    <property type="entry name" value="Integrase_cat-core"/>
</dbReference>
<dbReference type="Pfam" id="PF13456">
    <property type="entry name" value="RVT_3"/>
    <property type="match status" value="1"/>
</dbReference>
<dbReference type="EMBL" id="SMMG02000003">
    <property type="protein sequence ID" value="KAA3479531.1"/>
    <property type="molecule type" value="Genomic_DNA"/>
</dbReference>
<accession>A0A5B6WCS3</accession>
<dbReference type="InterPro" id="IPR041373">
    <property type="entry name" value="RT_RNaseH"/>
</dbReference>
<dbReference type="Proteomes" id="UP000325315">
    <property type="component" value="Unassembled WGS sequence"/>
</dbReference>
<dbReference type="Pfam" id="PF17921">
    <property type="entry name" value="Integrase_H2C2"/>
    <property type="match status" value="1"/>
</dbReference>
<evidence type="ECO:0000313" key="10">
    <source>
        <dbReference type="Proteomes" id="UP000325315"/>
    </source>
</evidence>
<dbReference type="InterPro" id="IPR036397">
    <property type="entry name" value="RNaseH_sf"/>
</dbReference>
<dbReference type="Gene3D" id="3.30.420.10">
    <property type="entry name" value="Ribonuclease H-like superfamily/Ribonuclease H"/>
    <property type="match status" value="2"/>
</dbReference>
<feature type="domain" description="Integrase catalytic" evidence="8">
    <location>
        <begin position="572"/>
        <end position="733"/>
    </location>
</feature>
<dbReference type="SUPFAM" id="SSF56672">
    <property type="entry name" value="DNA/RNA polymerases"/>
    <property type="match status" value="1"/>
</dbReference>
<dbReference type="Pfam" id="PF00078">
    <property type="entry name" value="RVT_1"/>
    <property type="match status" value="1"/>
</dbReference>
<sequence length="757" mass="87821">MVTLFHDMMHKEIEVYVDDMIAKSRTKKGHVQVLRKLFLRLRKFQLKLNPAKCTFGARSGKLLGFVVSEKEIEINPDKVNATQELSPPCTQKEIRGFPGRLNYIPRFIAQLTEKCDPIFYLLRKHNPGVWDKEFQEAFDKVKHYLSKVPVLMPPCPDRPLILYLAVFKNSMGCVLGQHDESGRKERAIYYLSKKFTECETRYSPIEKLCYALIWATRRLRQYMLYHTTWLISKLDPPKYMMESTTLNGRMARCRALKDYEPLDFDFPNEDLMYVAITEESAQNESHPWKLNFDGASNAVGNEIGAVLVSPNGDHYHFTSKLDFDCTNNMAKYEACIMDIRAAIERKIKVLEVYGDSALVIHQLKGEWETRDPKLINYRKLVLELIKEFDNIIFCYHPREKNQMADALATLASMIKVNKQEDVKPIQMSIYEAPAHCYNIDEKEEKDDHPWYHDILQYVKNRKYPDQATEKDKRMLKRLASDYVLDGEILYKRRKDHVLLRCVDVVEANKILEEVHEGVCGTHANGFIIARQIMRFGYYWSTMEGDCISYAKKCHKCQIYEDKIHVPPSTLDVMTSPWPFSMWGMDVIGSISPKASNGHQFIFVVIDYFIKWVEATSYANVTKSAVSKFLKKESIYRYGMLERIISDNALNLNNSTIADVCRQFKIKHHNSSPYRPKMNGAVEAANKNIKKIVGKMTETYRDWHEKLPFALYAYRTSVRTSTGATPFSLVYGMEAVLPIEVKIPSLRVLSELKLDEAE</sequence>
<evidence type="ECO:0000313" key="9">
    <source>
        <dbReference type="EMBL" id="KAA3479531.1"/>
    </source>
</evidence>
<organism evidence="9 10">
    <name type="scientific">Gossypium australe</name>
    <dbReference type="NCBI Taxonomy" id="47621"/>
    <lineage>
        <taxon>Eukaryota</taxon>
        <taxon>Viridiplantae</taxon>
        <taxon>Streptophyta</taxon>
        <taxon>Embryophyta</taxon>
        <taxon>Tracheophyta</taxon>
        <taxon>Spermatophyta</taxon>
        <taxon>Magnoliopsida</taxon>
        <taxon>eudicotyledons</taxon>
        <taxon>Gunneridae</taxon>
        <taxon>Pentapetalae</taxon>
        <taxon>rosids</taxon>
        <taxon>malvids</taxon>
        <taxon>Malvales</taxon>
        <taxon>Malvaceae</taxon>
        <taxon>Malvoideae</taxon>
        <taxon>Gossypium</taxon>
    </lineage>
</organism>
<dbReference type="InterPro" id="IPR000477">
    <property type="entry name" value="RT_dom"/>
</dbReference>
<evidence type="ECO:0000259" key="7">
    <source>
        <dbReference type="PROSITE" id="PS50878"/>
    </source>
</evidence>
<dbReference type="Gene3D" id="3.30.70.270">
    <property type="match status" value="2"/>
</dbReference>
<reference evidence="10" key="1">
    <citation type="journal article" date="2019" name="Plant Biotechnol. J.">
        <title>Genome sequencing of the Australian wild diploid species Gossypium australe highlights disease resistance and delayed gland morphogenesis.</title>
        <authorList>
            <person name="Cai Y."/>
            <person name="Cai X."/>
            <person name="Wang Q."/>
            <person name="Wang P."/>
            <person name="Zhang Y."/>
            <person name="Cai C."/>
            <person name="Xu Y."/>
            <person name="Wang K."/>
            <person name="Zhou Z."/>
            <person name="Wang C."/>
            <person name="Geng S."/>
            <person name="Li B."/>
            <person name="Dong Q."/>
            <person name="Hou Y."/>
            <person name="Wang H."/>
            <person name="Ai P."/>
            <person name="Liu Z."/>
            <person name="Yi F."/>
            <person name="Sun M."/>
            <person name="An G."/>
            <person name="Cheng J."/>
            <person name="Zhang Y."/>
            <person name="Shi Q."/>
            <person name="Xie Y."/>
            <person name="Shi X."/>
            <person name="Chang Y."/>
            <person name="Huang F."/>
            <person name="Chen Y."/>
            <person name="Hong S."/>
            <person name="Mi L."/>
            <person name="Sun Q."/>
            <person name="Zhang L."/>
            <person name="Zhou B."/>
            <person name="Peng R."/>
            <person name="Zhang X."/>
            <person name="Liu F."/>
        </authorList>
    </citation>
    <scope>NUCLEOTIDE SEQUENCE [LARGE SCALE GENOMIC DNA]</scope>
    <source>
        <strain evidence="10">cv. PA1801</strain>
    </source>
</reference>
<dbReference type="InterPro" id="IPR043128">
    <property type="entry name" value="Rev_trsase/Diguanyl_cyclase"/>
</dbReference>
<evidence type="ECO:0000256" key="3">
    <source>
        <dbReference type="ARBA" id="ARBA00022722"/>
    </source>
</evidence>
<dbReference type="AlphaFoldDB" id="A0A5B6WCS3"/>
<dbReference type="PANTHER" id="PTHR48475:SF1">
    <property type="entry name" value="RNASE H TYPE-1 DOMAIN-CONTAINING PROTEIN"/>
    <property type="match status" value="1"/>
</dbReference>